<protein>
    <submittedName>
        <fullName evidence="2">tRNA nuclease WapA</fullName>
        <ecNumber evidence="2">3.1.-.-</ecNumber>
    </submittedName>
</protein>
<dbReference type="InterPro" id="IPR022385">
    <property type="entry name" value="Rhs_assc_core"/>
</dbReference>
<dbReference type="PANTHER" id="PTHR32305:SF15">
    <property type="entry name" value="PROTEIN RHSA-RELATED"/>
    <property type="match status" value="1"/>
</dbReference>
<feature type="region of interest" description="Disordered" evidence="1">
    <location>
        <begin position="395"/>
        <end position="432"/>
    </location>
</feature>
<dbReference type="EC" id="3.1.-.-" evidence="2"/>
<dbReference type="InterPro" id="IPR031325">
    <property type="entry name" value="RHS_repeat"/>
</dbReference>
<reference evidence="2 3" key="1">
    <citation type="submission" date="2019-02" db="EMBL/GenBank/DDBJ databases">
        <title>Deep-cultivation of Planctomycetes and their phenomic and genomic characterization uncovers novel biology.</title>
        <authorList>
            <person name="Wiegand S."/>
            <person name="Jogler M."/>
            <person name="Boedeker C."/>
            <person name="Pinto D."/>
            <person name="Vollmers J."/>
            <person name="Rivas-Marin E."/>
            <person name="Kohn T."/>
            <person name="Peeters S.H."/>
            <person name="Heuer A."/>
            <person name="Rast P."/>
            <person name="Oberbeckmann S."/>
            <person name="Bunk B."/>
            <person name="Jeske O."/>
            <person name="Meyerdierks A."/>
            <person name="Storesund J.E."/>
            <person name="Kallscheuer N."/>
            <person name="Luecker S."/>
            <person name="Lage O.M."/>
            <person name="Pohl T."/>
            <person name="Merkel B.J."/>
            <person name="Hornburger P."/>
            <person name="Mueller R.-W."/>
            <person name="Bruemmer F."/>
            <person name="Labrenz M."/>
            <person name="Spormann A.M."/>
            <person name="Op den Camp H."/>
            <person name="Overmann J."/>
            <person name="Amann R."/>
            <person name="Jetten M.S.M."/>
            <person name="Mascher T."/>
            <person name="Medema M.H."/>
            <person name="Devos D.P."/>
            <person name="Kaster A.-K."/>
            <person name="Ovreas L."/>
            <person name="Rohde M."/>
            <person name="Galperin M.Y."/>
            <person name="Jogler C."/>
        </authorList>
    </citation>
    <scope>NUCLEOTIDE SEQUENCE [LARGE SCALE GENOMIC DNA]</scope>
    <source>
        <strain evidence="2 3">Mal48</strain>
    </source>
</reference>
<sequence length="579" mass="64698">MGRSKKRIQYQYDAVGNRSLMIDPDGGRFSYSYDSLNRIKIVENPQAERTTFSYDADSRRALKILANGTRASFTYDAASNITTLANLKSDSSVISKFDYQYDKAGNRTVSLEADGSRVTWSYDAKNQITEDYRTGTVPYRNTFMYDPAGNRLLKNESGARTTYSYDAANQLSNSVDANGTTTYTFDADGNQQLVQAPDNDRTTTTWDYENKTTLVELPSGIRNTMSYEPDGLRVKLEESTGTKKFIWDDQNYLAESDENDDINVVYTNEPNYYGNLVSQYRKSGVVWTPGFYHYEALGSTRQLTDNAETITDTYLYDAWGNVINSSGSTENPFQFTGNVGYYSDVDTENQYIRARIYSPTIGRWCSIDPLGFVGGVNVYLAYFIPRFIDPSGTQLDHDGGYLHPDGSVRPYPPGASPGEGGPQGGVPFGPSLPGAPIPGGLGPYMPRPEPWPPTDQTIFDRWCNSQKRRGDWWTILPRCPSNLCFCPSTMDTLDGVIVFDPNDEWTYPTRIGFHESRFHPGAVYSMRSKAINGHSNQCVYDGKGQLIRTTPGHGTVDSSALGLDSQVCRMYQLMLIQSS</sequence>
<dbReference type="NCBIfam" id="TIGR03696">
    <property type="entry name" value="Rhs_assc_core"/>
    <property type="match status" value="1"/>
</dbReference>
<dbReference type="OrthoDB" id="258408at2"/>
<evidence type="ECO:0000313" key="3">
    <source>
        <dbReference type="Proteomes" id="UP000315724"/>
    </source>
</evidence>
<dbReference type="Proteomes" id="UP000315724">
    <property type="component" value="Chromosome"/>
</dbReference>
<name>A0A517QIN8_9PLAN</name>
<feature type="compositionally biased region" description="Gly residues" evidence="1">
    <location>
        <begin position="417"/>
        <end position="427"/>
    </location>
</feature>
<dbReference type="AlphaFoldDB" id="A0A517QIN8"/>
<dbReference type="Pfam" id="PF05593">
    <property type="entry name" value="RHS_repeat"/>
    <property type="match status" value="1"/>
</dbReference>
<dbReference type="PANTHER" id="PTHR32305">
    <property type="match status" value="1"/>
</dbReference>
<dbReference type="EMBL" id="CP036267">
    <property type="protein sequence ID" value="QDT31466.1"/>
    <property type="molecule type" value="Genomic_DNA"/>
</dbReference>
<accession>A0A517QIN8</accession>
<keyword evidence="3" id="KW-1185">Reference proteome</keyword>
<dbReference type="KEGG" id="tpol:Mal48_06990"/>
<dbReference type="Gene3D" id="2.180.10.10">
    <property type="entry name" value="RHS repeat-associated core"/>
    <property type="match status" value="1"/>
</dbReference>
<organism evidence="2 3">
    <name type="scientific">Thalassoglobus polymorphus</name>
    <dbReference type="NCBI Taxonomy" id="2527994"/>
    <lineage>
        <taxon>Bacteria</taxon>
        <taxon>Pseudomonadati</taxon>
        <taxon>Planctomycetota</taxon>
        <taxon>Planctomycetia</taxon>
        <taxon>Planctomycetales</taxon>
        <taxon>Planctomycetaceae</taxon>
        <taxon>Thalassoglobus</taxon>
    </lineage>
</organism>
<dbReference type="RefSeq" id="WP_145196047.1">
    <property type="nucleotide sequence ID" value="NZ_CP036267.1"/>
</dbReference>
<dbReference type="InterPro" id="IPR050708">
    <property type="entry name" value="T6SS_VgrG/RHS"/>
</dbReference>
<evidence type="ECO:0000313" key="2">
    <source>
        <dbReference type="EMBL" id="QDT31466.1"/>
    </source>
</evidence>
<evidence type="ECO:0000256" key="1">
    <source>
        <dbReference type="SAM" id="MobiDB-lite"/>
    </source>
</evidence>
<keyword evidence="2" id="KW-0378">Hydrolase</keyword>
<gene>
    <name evidence="2" type="primary">wapA_1</name>
    <name evidence="2" type="ORF">Mal48_06990</name>
</gene>
<proteinExistence type="predicted"/>
<dbReference type="GO" id="GO:0016787">
    <property type="term" value="F:hydrolase activity"/>
    <property type="evidence" value="ECO:0007669"/>
    <property type="project" value="UniProtKB-KW"/>
</dbReference>